<proteinExistence type="predicted"/>
<evidence type="ECO:0000313" key="3">
    <source>
        <dbReference type="EMBL" id="RPA62224.1"/>
    </source>
</evidence>
<dbReference type="OrthoDB" id="4287477at2"/>
<dbReference type="PANTHER" id="PTHR43222:SF9">
    <property type="entry name" value="8-OXO-(D)GTP PHOSPHATASE"/>
    <property type="match status" value="1"/>
</dbReference>
<accession>A0A3N4H9Z1</accession>
<dbReference type="PROSITE" id="PS51462">
    <property type="entry name" value="NUDIX"/>
    <property type="match status" value="1"/>
</dbReference>
<dbReference type="Proteomes" id="UP000267536">
    <property type="component" value="Unassembled WGS sequence"/>
</dbReference>
<name>A0A3N4H9Z1_9ACTN</name>
<dbReference type="Pfam" id="PF00293">
    <property type="entry name" value="NUDIX"/>
    <property type="match status" value="1"/>
</dbReference>
<dbReference type="CDD" id="cd03673">
    <property type="entry name" value="NUDIX_Ap6A_hydrolase"/>
    <property type="match status" value="1"/>
</dbReference>
<dbReference type="Pfam" id="PF00300">
    <property type="entry name" value="His_Phos_1"/>
    <property type="match status" value="1"/>
</dbReference>
<dbReference type="AlphaFoldDB" id="A0A3N4H9Z1"/>
<dbReference type="GO" id="GO:0016787">
    <property type="term" value="F:hydrolase activity"/>
    <property type="evidence" value="ECO:0007669"/>
    <property type="project" value="UniProtKB-KW"/>
</dbReference>
<dbReference type="PANTHER" id="PTHR43222">
    <property type="entry name" value="NUDIX HYDROLASE 23"/>
    <property type="match status" value="1"/>
</dbReference>
<dbReference type="SUPFAM" id="SSF53254">
    <property type="entry name" value="Phosphoglycerate mutase-like"/>
    <property type="match status" value="1"/>
</dbReference>
<dbReference type="Gene3D" id="3.40.50.1240">
    <property type="entry name" value="Phosphoglycerate mutase-like"/>
    <property type="match status" value="1"/>
</dbReference>
<protein>
    <submittedName>
        <fullName evidence="3">NUDIX hydrolase</fullName>
    </submittedName>
</protein>
<dbReference type="SUPFAM" id="SSF55811">
    <property type="entry name" value="Nudix"/>
    <property type="match status" value="1"/>
</dbReference>
<keyword evidence="1 3" id="KW-0378">Hydrolase</keyword>
<feature type="domain" description="Nudix hydrolase" evidence="2">
    <location>
        <begin position="16"/>
        <end position="141"/>
    </location>
</feature>
<organism evidence="3 4">
    <name type="scientific">Gordonia oryzae</name>
    <dbReference type="NCBI Taxonomy" id="2487349"/>
    <lineage>
        <taxon>Bacteria</taxon>
        <taxon>Bacillati</taxon>
        <taxon>Actinomycetota</taxon>
        <taxon>Actinomycetes</taxon>
        <taxon>Mycobacteriales</taxon>
        <taxon>Gordoniaceae</taxon>
        <taxon>Gordonia</taxon>
    </lineage>
</organism>
<dbReference type="Gene3D" id="3.90.79.10">
    <property type="entry name" value="Nucleoside Triphosphate Pyrophosphohydrolase"/>
    <property type="match status" value="1"/>
</dbReference>
<dbReference type="EMBL" id="RKMH01000006">
    <property type="protein sequence ID" value="RPA62224.1"/>
    <property type="molecule type" value="Genomic_DNA"/>
</dbReference>
<comment type="caution">
    <text evidence="3">The sequence shown here is derived from an EMBL/GenBank/DDBJ whole genome shotgun (WGS) entry which is preliminary data.</text>
</comment>
<dbReference type="SMART" id="SM00855">
    <property type="entry name" value="PGAM"/>
    <property type="match status" value="1"/>
</dbReference>
<reference evidence="3 4" key="1">
    <citation type="submission" date="2018-11" db="EMBL/GenBank/DDBJ databases">
        <title>Draft genome sequence of Gordonia sp. RS15-1S isolated from rice stems.</title>
        <authorList>
            <person name="Muangham S."/>
        </authorList>
    </citation>
    <scope>NUCLEOTIDE SEQUENCE [LARGE SCALE GENOMIC DNA]</scope>
    <source>
        <strain evidence="3 4">RS15-1S</strain>
    </source>
</reference>
<dbReference type="InterPro" id="IPR020084">
    <property type="entry name" value="NUDIX_hydrolase_CS"/>
</dbReference>
<dbReference type="InterPro" id="IPR029033">
    <property type="entry name" value="His_PPase_superfam"/>
</dbReference>
<dbReference type="RefSeq" id="WP_123928598.1">
    <property type="nucleotide sequence ID" value="NZ_JBPSDP010000005.1"/>
</dbReference>
<evidence type="ECO:0000313" key="4">
    <source>
        <dbReference type="Proteomes" id="UP000267536"/>
    </source>
</evidence>
<dbReference type="InterPro" id="IPR013078">
    <property type="entry name" value="His_Pase_superF_clade-1"/>
</dbReference>
<gene>
    <name evidence="3" type="ORF">EF294_09415</name>
</gene>
<evidence type="ECO:0000256" key="1">
    <source>
        <dbReference type="ARBA" id="ARBA00022801"/>
    </source>
</evidence>
<dbReference type="InterPro" id="IPR015797">
    <property type="entry name" value="NUDIX_hydrolase-like_dom_sf"/>
</dbReference>
<dbReference type="InterPro" id="IPR000086">
    <property type="entry name" value="NUDIX_hydrolase_dom"/>
</dbReference>
<sequence length="312" mass="34361">MSKSVKSDSRESAPARAMWAAGGVLWRRSKGAVQIGVVHRPRYDDWTLPKGKLDAGETLIDTAVREIDEETGHVVRLGRLLTTVSYDLPHGRKHVRYWSAESVGGHFEANHEVDELDWLSTEQAADRLSYRLDRSVLKEFTRLPVGLTTLLLVRHARAGSRSRYRGEDRTRPLDATGREQAQALVPLLTAFGVSELHSANPVRCVETLTPTRDHLGGTIVAEAALSETAYADDPAPAHARIRDLAKAGDGRVRAVCSQGKVIPPLMQWWAQHDGLLLPEARNRKGSVWVLSTLAGALVAADHIDSPLPRLDH</sequence>
<dbReference type="PROSITE" id="PS00893">
    <property type="entry name" value="NUDIX_BOX"/>
    <property type="match status" value="1"/>
</dbReference>
<keyword evidence="4" id="KW-1185">Reference proteome</keyword>
<evidence type="ECO:0000259" key="2">
    <source>
        <dbReference type="PROSITE" id="PS51462"/>
    </source>
</evidence>